<gene>
    <name evidence="2" type="ORF">V5799_012470</name>
</gene>
<evidence type="ECO:0000256" key="1">
    <source>
        <dbReference type="SAM" id="MobiDB-lite"/>
    </source>
</evidence>
<protein>
    <submittedName>
        <fullName evidence="2">Uncharacterized protein</fullName>
    </submittedName>
</protein>
<comment type="caution">
    <text evidence="2">The sequence shown here is derived from an EMBL/GenBank/DDBJ whole genome shotgun (WGS) entry which is preliminary data.</text>
</comment>
<organism evidence="2 3">
    <name type="scientific">Amblyomma americanum</name>
    <name type="common">Lone star tick</name>
    <dbReference type="NCBI Taxonomy" id="6943"/>
    <lineage>
        <taxon>Eukaryota</taxon>
        <taxon>Metazoa</taxon>
        <taxon>Ecdysozoa</taxon>
        <taxon>Arthropoda</taxon>
        <taxon>Chelicerata</taxon>
        <taxon>Arachnida</taxon>
        <taxon>Acari</taxon>
        <taxon>Parasitiformes</taxon>
        <taxon>Ixodida</taxon>
        <taxon>Ixodoidea</taxon>
        <taxon>Ixodidae</taxon>
        <taxon>Amblyomminae</taxon>
        <taxon>Amblyomma</taxon>
    </lineage>
</organism>
<dbReference type="AlphaFoldDB" id="A0AAQ4EED4"/>
<feature type="region of interest" description="Disordered" evidence="1">
    <location>
        <begin position="1"/>
        <end position="40"/>
    </location>
</feature>
<evidence type="ECO:0000313" key="3">
    <source>
        <dbReference type="Proteomes" id="UP001321473"/>
    </source>
</evidence>
<evidence type="ECO:0000313" key="2">
    <source>
        <dbReference type="EMBL" id="KAK8772998.1"/>
    </source>
</evidence>
<reference evidence="2 3" key="1">
    <citation type="journal article" date="2023" name="Arcadia Sci">
        <title>De novo assembly of a long-read Amblyomma americanum tick genome.</title>
        <authorList>
            <person name="Chou S."/>
            <person name="Poskanzer K.E."/>
            <person name="Rollins M."/>
            <person name="Thuy-Boun P.S."/>
        </authorList>
    </citation>
    <scope>NUCLEOTIDE SEQUENCE [LARGE SCALE GENOMIC DNA]</scope>
    <source>
        <strain evidence="2">F_SG_1</strain>
        <tissue evidence="2">Salivary glands</tissue>
    </source>
</reference>
<sequence length="273" mass="30288">MEQPLQPAALEGARGDVPVSTPVHAPRAGDHRRQLPAHQGTGEVRIVSRPANWSLGNRVKVVFLPVVLDFTATALTYMTTTQWKRIQRGNFWRTVTLDLALYRSGTGHPLLKIGNSATFRAWIALMRAISGQGKQTPLSLRYRKYIRSVLGLFGVSESRAEELGAAIQEIDLLTLDALGPAMADPEQKILRMSIHNMIAAAAPGIPTGRWLPLLNVYLAWARLFSANNEEQLENPGLLRAVAYLRVRKAETREALTLSLRLPVVTELGWMEDK</sequence>
<dbReference type="EMBL" id="JARKHS020017411">
    <property type="protein sequence ID" value="KAK8772998.1"/>
    <property type="molecule type" value="Genomic_DNA"/>
</dbReference>
<name>A0AAQ4EED4_AMBAM</name>
<dbReference type="Proteomes" id="UP001321473">
    <property type="component" value="Unassembled WGS sequence"/>
</dbReference>
<proteinExistence type="predicted"/>
<keyword evidence="3" id="KW-1185">Reference proteome</keyword>
<accession>A0AAQ4EED4</accession>